<organism evidence="2 3">
    <name type="scientific">Venatoribacter cucullus</name>
    <dbReference type="NCBI Taxonomy" id="2661630"/>
    <lineage>
        <taxon>Bacteria</taxon>
        <taxon>Pseudomonadati</taxon>
        <taxon>Pseudomonadota</taxon>
        <taxon>Gammaproteobacteria</taxon>
        <taxon>Oceanospirillales</taxon>
        <taxon>Oceanospirillaceae</taxon>
        <taxon>Venatoribacter</taxon>
    </lineage>
</organism>
<dbReference type="InterPro" id="IPR001173">
    <property type="entry name" value="Glyco_trans_2-like"/>
</dbReference>
<reference evidence="2 3" key="1">
    <citation type="submission" date="2019-11" db="EMBL/GenBank/DDBJ databases">
        <title>Venatorbacter sp. nov. a predator of Campylobacter and other Gram-negative bacteria.</title>
        <authorList>
            <person name="Saeedi A."/>
            <person name="Cummings N.J."/>
            <person name="Connerton I.F."/>
            <person name="Connerton P.L."/>
        </authorList>
    </citation>
    <scope>NUCLEOTIDE SEQUENCE [LARGE SCALE GENOMIC DNA]</scope>
    <source>
        <strain evidence="2">XL5</strain>
    </source>
</reference>
<dbReference type="Pfam" id="PF00535">
    <property type="entry name" value="Glycos_transf_2"/>
    <property type="match status" value="1"/>
</dbReference>
<evidence type="ECO:0000313" key="2">
    <source>
        <dbReference type="EMBL" id="QQD23722.1"/>
    </source>
</evidence>
<dbReference type="InterPro" id="IPR029044">
    <property type="entry name" value="Nucleotide-diphossugar_trans"/>
</dbReference>
<evidence type="ECO:0000313" key="3">
    <source>
        <dbReference type="Proteomes" id="UP000596074"/>
    </source>
</evidence>
<gene>
    <name evidence="2" type="ORF">GJQ55_04145</name>
</gene>
<dbReference type="FunFam" id="3.90.550.10:FF:000130">
    <property type="entry name" value="Family 2 glycosyl transferase"/>
    <property type="match status" value="1"/>
</dbReference>
<dbReference type="PANTHER" id="PTHR22916:SF3">
    <property type="entry name" value="UDP-GLCNAC:BETAGAL BETA-1,3-N-ACETYLGLUCOSAMINYLTRANSFERASE-LIKE PROTEIN 1"/>
    <property type="match status" value="1"/>
</dbReference>
<name>A0A9X7UVC1_9GAMM</name>
<protein>
    <submittedName>
        <fullName evidence="2">Glycosyltransferase</fullName>
    </submittedName>
</protein>
<proteinExistence type="predicted"/>
<dbReference type="KEGG" id="vcw:GJQ55_04145"/>
<dbReference type="GO" id="GO:0016758">
    <property type="term" value="F:hexosyltransferase activity"/>
    <property type="evidence" value="ECO:0007669"/>
    <property type="project" value="UniProtKB-ARBA"/>
</dbReference>
<dbReference type="SUPFAM" id="SSF53448">
    <property type="entry name" value="Nucleotide-diphospho-sugar transferases"/>
    <property type="match status" value="1"/>
</dbReference>
<dbReference type="EMBL" id="CP046056">
    <property type="protein sequence ID" value="QQD23722.1"/>
    <property type="molecule type" value="Genomic_DNA"/>
</dbReference>
<keyword evidence="3" id="KW-1185">Reference proteome</keyword>
<dbReference type="CDD" id="cd00761">
    <property type="entry name" value="Glyco_tranf_GTA_type"/>
    <property type="match status" value="1"/>
</dbReference>
<dbReference type="RefSeq" id="WP_228346259.1">
    <property type="nucleotide sequence ID" value="NZ_CP046056.1"/>
</dbReference>
<dbReference type="AlphaFoldDB" id="A0A9X7UVC1"/>
<accession>A0A9X7UVC1</accession>
<evidence type="ECO:0000259" key="1">
    <source>
        <dbReference type="Pfam" id="PF00535"/>
    </source>
</evidence>
<feature type="domain" description="Glycosyltransferase 2-like" evidence="1">
    <location>
        <begin position="7"/>
        <end position="129"/>
    </location>
</feature>
<sequence>MNLISISIITPSYNSSLLISNTIKSVLAQTVTDWEMIIVDDCSSDNSVDVIQSFVDQDPRIKLIQLAENSGAAVARNTAIEAAKGRYIAFLDSDDTWLPNKLEKQVAFMQENNYPFTYAAYDKVNESDEVFGNVGVPSKVAYSDLLKSCSIGCLTAIYDTEYFGKVYMPLIRKRQDLGLWLKLLKKTKYAYGLNETLGLYKVRSDSISANKKSAALFTWRLYREVEQINLLKSIYYFSHYAVRGLLRTKYPGVARALGILK</sequence>
<dbReference type="Gene3D" id="3.90.550.10">
    <property type="entry name" value="Spore Coat Polysaccharide Biosynthesis Protein SpsA, Chain A"/>
    <property type="match status" value="1"/>
</dbReference>
<dbReference type="PANTHER" id="PTHR22916">
    <property type="entry name" value="GLYCOSYLTRANSFERASE"/>
    <property type="match status" value="1"/>
</dbReference>
<dbReference type="Proteomes" id="UP000596074">
    <property type="component" value="Chromosome"/>
</dbReference>